<accession>A0A285U569</accession>
<dbReference type="AlphaFoldDB" id="A0A285U569"/>
<proteinExistence type="predicted"/>
<reference evidence="1 2" key="1">
    <citation type="submission" date="2017-08" db="EMBL/GenBank/DDBJ databases">
        <authorList>
            <person name="de Groot N.N."/>
        </authorList>
    </citation>
    <scope>NUCLEOTIDE SEQUENCE [LARGE SCALE GENOMIC DNA]</scope>
    <source>
        <strain evidence="1 2">JC85</strain>
    </source>
</reference>
<gene>
    <name evidence="1" type="ORF">SAMN05892877_103321</name>
</gene>
<sequence>MPAEVARQGQDVELVADVERGDRLVQKQAIGVLRDQHGEPDALAFAARQRIHQPVCKRPDLGALDGLLDLGPVRRAETPQSAMPGIAAECYQRANEHSGRYRRVPGQIGKPAGEGAGAAIRQRLTLEADLAGRRLQLPADQFQQGGFARAVMADQCNRLPGRKVEGQRIQQDLVADGIADIAQGKDRRSVFFVRACCGNCGHGYDPES</sequence>
<evidence type="ECO:0000313" key="2">
    <source>
        <dbReference type="Proteomes" id="UP000219167"/>
    </source>
</evidence>
<protein>
    <submittedName>
        <fullName evidence="1">Uncharacterized protein</fullName>
    </submittedName>
</protein>
<evidence type="ECO:0000313" key="1">
    <source>
        <dbReference type="EMBL" id="SOC36979.1"/>
    </source>
</evidence>
<dbReference type="EMBL" id="OBQD01000003">
    <property type="protein sequence ID" value="SOC36979.1"/>
    <property type="molecule type" value="Genomic_DNA"/>
</dbReference>
<dbReference type="Proteomes" id="UP000219167">
    <property type="component" value="Unassembled WGS sequence"/>
</dbReference>
<name>A0A285U569_9HYPH</name>
<keyword evidence="2" id="KW-1185">Reference proteome</keyword>
<organism evidence="1 2">
    <name type="scientific">Rhizobium subbaraonis</name>
    <dbReference type="NCBI Taxonomy" id="908946"/>
    <lineage>
        <taxon>Bacteria</taxon>
        <taxon>Pseudomonadati</taxon>
        <taxon>Pseudomonadota</taxon>
        <taxon>Alphaproteobacteria</taxon>
        <taxon>Hyphomicrobiales</taxon>
        <taxon>Rhizobiaceae</taxon>
        <taxon>Rhizobium/Agrobacterium group</taxon>
        <taxon>Rhizobium</taxon>
    </lineage>
</organism>
<dbReference type="AntiFam" id="ANF00095">
    <property type="entry name" value="Shadow ORF (opposite ABC transporters)"/>
</dbReference>